<dbReference type="InterPro" id="IPR025724">
    <property type="entry name" value="GAG-pre-integrase_dom"/>
</dbReference>
<feature type="domain" description="Reverse transcriptase Ty1/copia-type" evidence="1">
    <location>
        <begin position="331"/>
        <end position="515"/>
    </location>
</feature>
<feature type="domain" description="Retroviral polymerase SH3-like" evidence="3">
    <location>
        <begin position="156"/>
        <end position="208"/>
    </location>
</feature>
<dbReference type="SUPFAM" id="SSF56672">
    <property type="entry name" value="DNA/RNA polymerases"/>
    <property type="match status" value="1"/>
</dbReference>
<dbReference type="AlphaFoldDB" id="A0A176VLV9"/>
<name>A0A176VLV9_MARPO</name>
<feature type="domain" description="GAG-pre-integrase" evidence="2">
    <location>
        <begin position="105"/>
        <end position="146"/>
    </location>
</feature>
<proteinExistence type="predicted"/>
<sequence>MGFDDGKQKMEKFDGSYFAFWKTHIEDYLYQKDLYRPLLVTHNILKEKTTVGLMQALKEMYEQPSITNKFAAAGYTSTFTRDTWRVSNGIMVAAKVKKVDTLYLTSHRSDTLAVLDNIESSNLWHNRLGHMSEKGMKCVLSAVLTTLLPLSIIIRERDKLDAKSQKCTSIGYDGDELGYHFSDDKNKKVMRIRDVVFNQKVMYKDKNNIRSIEDTDLDTDTSEYFERQYLPDDNRFEQGFSEIEERALDEKVSEATVSNGLAPETGTSSTVKELRGTARSHKPNPKYISSLDYLLLRYSGEPECFDEVLEVLDSAKWKTTMQEEMNFLHSNGTWQLAQLPAGKKALQNKWIYRLKQESDGKKRYKARLVVKGFQQKECIDYTEIFSPVVKIVTMRMVLCLVAAENLYLELLDVKTASLHGDLDEEIYMKQPIGFIVKGKEEMVCRLKKSLYGLKQAPRQWYKKFDGFMLRSGYTRCNGDHSCFFKRFERSYIILLLYVDDMLVEDSCVREINRLKQ</sequence>
<evidence type="ECO:0000259" key="3">
    <source>
        <dbReference type="Pfam" id="PF25597"/>
    </source>
</evidence>
<dbReference type="Proteomes" id="UP000077202">
    <property type="component" value="Unassembled WGS sequence"/>
</dbReference>
<gene>
    <name evidence="4" type="ORF">AXG93_3988s1200</name>
</gene>
<accession>A0A176VLV9</accession>
<evidence type="ECO:0000259" key="2">
    <source>
        <dbReference type="Pfam" id="PF13976"/>
    </source>
</evidence>
<dbReference type="InterPro" id="IPR043502">
    <property type="entry name" value="DNA/RNA_pol_sf"/>
</dbReference>
<organism evidence="4 5">
    <name type="scientific">Marchantia polymorpha subsp. ruderalis</name>
    <dbReference type="NCBI Taxonomy" id="1480154"/>
    <lineage>
        <taxon>Eukaryota</taxon>
        <taxon>Viridiplantae</taxon>
        <taxon>Streptophyta</taxon>
        <taxon>Embryophyta</taxon>
        <taxon>Marchantiophyta</taxon>
        <taxon>Marchantiopsida</taxon>
        <taxon>Marchantiidae</taxon>
        <taxon>Marchantiales</taxon>
        <taxon>Marchantiaceae</taxon>
        <taxon>Marchantia</taxon>
    </lineage>
</organism>
<dbReference type="InterPro" id="IPR013103">
    <property type="entry name" value="RVT_2"/>
</dbReference>
<keyword evidence="5" id="KW-1185">Reference proteome</keyword>
<dbReference type="EMBL" id="LVLJ01003317">
    <property type="protein sequence ID" value="OAE21914.1"/>
    <property type="molecule type" value="Genomic_DNA"/>
</dbReference>
<dbReference type="Pfam" id="PF13976">
    <property type="entry name" value="gag_pre-integrs"/>
    <property type="match status" value="1"/>
</dbReference>
<evidence type="ECO:0000313" key="4">
    <source>
        <dbReference type="EMBL" id="OAE21914.1"/>
    </source>
</evidence>
<evidence type="ECO:0000259" key="1">
    <source>
        <dbReference type="Pfam" id="PF07727"/>
    </source>
</evidence>
<dbReference type="Pfam" id="PF07727">
    <property type="entry name" value="RVT_2"/>
    <property type="match status" value="1"/>
</dbReference>
<dbReference type="InterPro" id="IPR057670">
    <property type="entry name" value="SH3_retrovirus"/>
</dbReference>
<dbReference type="Pfam" id="PF25597">
    <property type="entry name" value="SH3_retrovirus"/>
    <property type="match status" value="1"/>
</dbReference>
<protein>
    <submittedName>
        <fullName evidence="4">Uncharacterized protein</fullName>
    </submittedName>
</protein>
<reference evidence="4" key="1">
    <citation type="submission" date="2016-03" db="EMBL/GenBank/DDBJ databases">
        <title>Mechanisms controlling the formation of the plant cell surface in tip-growing cells are functionally conserved among land plants.</title>
        <authorList>
            <person name="Honkanen S."/>
            <person name="Jones V.A."/>
            <person name="Morieri G."/>
            <person name="Champion C."/>
            <person name="Hetherington A.J."/>
            <person name="Kelly S."/>
            <person name="Saint-Marcoux D."/>
            <person name="Proust H."/>
            <person name="Prescott H."/>
            <person name="Dolan L."/>
        </authorList>
    </citation>
    <scope>NUCLEOTIDE SEQUENCE [LARGE SCALE GENOMIC DNA]</scope>
    <source>
        <tissue evidence="4">Whole gametophyte</tissue>
    </source>
</reference>
<evidence type="ECO:0000313" key="5">
    <source>
        <dbReference type="Proteomes" id="UP000077202"/>
    </source>
</evidence>
<comment type="caution">
    <text evidence="4">The sequence shown here is derived from an EMBL/GenBank/DDBJ whole genome shotgun (WGS) entry which is preliminary data.</text>
</comment>